<feature type="region of interest" description="Disordered" evidence="1">
    <location>
        <begin position="1"/>
        <end position="377"/>
    </location>
</feature>
<gene>
    <name evidence="3" type="ORF">FHL15_009493</name>
</gene>
<dbReference type="Pfam" id="PF13926">
    <property type="entry name" value="DUF4211"/>
    <property type="match status" value="1"/>
</dbReference>
<evidence type="ECO:0000313" key="3">
    <source>
        <dbReference type="EMBL" id="TRX89584.1"/>
    </source>
</evidence>
<feature type="compositionally biased region" description="Low complexity" evidence="1">
    <location>
        <begin position="17"/>
        <end position="54"/>
    </location>
</feature>
<dbReference type="GO" id="GO:0005634">
    <property type="term" value="C:nucleus"/>
    <property type="evidence" value="ECO:0007669"/>
    <property type="project" value="TreeGrafter"/>
</dbReference>
<feature type="compositionally biased region" description="Basic residues" evidence="1">
    <location>
        <begin position="272"/>
        <end position="282"/>
    </location>
</feature>
<feature type="compositionally biased region" description="Polar residues" evidence="1">
    <location>
        <begin position="246"/>
        <end position="256"/>
    </location>
</feature>
<evidence type="ECO:0000313" key="4">
    <source>
        <dbReference type="Proteomes" id="UP000319160"/>
    </source>
</evidence>
<feature type="region of interest" description="Disordered" evidence="1">
    <location>
        <begin position="505"/>
        <end position="529"/>
    </location>
</feature>
<dbReference type="AlphaFoldDB" id="A0A553HNN7"/>
<name>A0A553HNN7_9PEZI</name>
<accession>A0A553HNN7</accession>
<sequence length="635" mass="70725">MPPAKKKKSQTRLTFESVGASSSSPVSAYSPARVRYSRAAHSSPAAARRLPSIATSSSPAQTANSARKRKSKQSRLDNSIAPPASFMPNFHGQHNRAVANDSSDDSAAEIGDAGHDEDDVDLLPPTQMANTSHTPGTSESEDSDEVPKIRHPRSSQSVSTRLQRTVIDDEDDDQDEGQDREPELPTLPSPRKRRCPSVISLDDSDDAPILPSTSSRKFPKQALVVLDDSDENLASPSKKRKMFHHSSPNISGNNRTPGRLKRPSAIASSPTKKAHKGHRSDKQKKMELLRRRRAGEKIDQLSSSESASDEEEKRGIYDTDSENGLEVLRDFDDEEQEEVKEQPAPRKEKQKREREKPRDQESDGGDLDGFVTDDDDAPLGVPVDIPLEFTSHAHKPLKDQFPFVIEWLVHNRINPAFERKDPIYVNAWRKLDDEVSGLANSKFTSAAWKPDFHRALRSRPGLDSIELRQLGTNLYETCEACGRSGHPSTYRIIFSGSAYHKDTLAEVESDSDNEDDNDTASVDSRGMPLPPTTKEWLVGSVCCSNAETAHSLLHWKHALKQWVEERLEDEGWMTGQKLSEREKMKAKSRRALANSIVDKWQESGVIGALYGDFKNTIENARNQSTTGRGMKGRLR</sequence>
<feature type="compositionally biased region" description="Polar residues" evidence="1">
    <location>
        <begin position="154"/>
        <end position="163"/>
    </location>
</feature>
<proteinExistence type="predicted"/>
<keyword evidence="4" id="KW-1185">Reference proteome</keyword>
<dbReference type="STRING" id="2512241.A0A553HNN7"/>
<feature type="compositionally biased region" description="Acidic residues" evidence="1">
    <location>
        <begin position="362"/>
        <end position="377"/>
    </location>
</feature>
<organism evidence="3 4">
    <name type="scientific">Xylaria flabelliformis</name>
    <dbReference type="NCBI Taxonomy" id="2512241"/>
    <lineage>
        <taxon>Eukaryota</taxon>
        <taxon>Fungi</taxon>
        <taxon>Dikarya</taxon>
        <taxon>Ascomycota</taxon>
        <taxon>Pezizomycotina</taxon>
        <taxon>Sordariomycetes</taxon>
        <taxon>Xylariomycetidae</taxon>
        <taxon>Xylariales</taxon>
        <taxon>Xylariaceae</taxon>
        <taxon>Xylaria</taxon>
    </lineage>
</organism>
<feature type="domain" description="DUF4211" evidence="2">
    <location>
        <begin position="370"/>
        <end position="504"/>
    </location>
</feature>
<feature type="compositionally biased region" description="Polar residues" evidence="1">
    <location>
        <begin position="127"/>
        <end position="138"/>
    </location>
</feature>
<dbReference type="OrthoDB" id="21499at2759"/>
<feature type="compositionally biased region" description="Basic and acidic residues" evidence="1">
    <location>
        <begin position="283"/>
        <end position="299"/>
    </location>
</feature>
<feature type="compositionally biased region" description="Basic residues" evidence="1">
    <location>
        <begin position="1"/>
        <end position="10"/>
    </location>
</feature>
<protein>
    <recommendedName>
        <fullName evidence="2">DUF4211 domain-containing protein</fullName>
    </recommendedName>
</protein>
<feature type="compositionally biased region" description="Acidic residues" evidence="1">
    <location>
        <begin position="505"/>
        <end position="518"/>
    </location>
</feature>
<evidence type="ECO:0000259" key="2">
    <source>
        <dbReference type="Pfam" id="PF13926"/>
    </source>
</evidence>
<comment type="caution">
    <text evidence="3">The sequence shown here is derived from an EMBL/GenBank/DDBJ whole genome shotgun (WGS) entry which is preliminary data.</text>
</comment>
<dbReference type="InterPro" id="IPR025451">
    <property type="entry name" value="DUF4211"/>
</dbReference>
<feature type="compositionally biased region" description="Basic and acidic residues" evidence="1">
    <location>
        <begin position="339"/>
        <end position="361"/>
    </location>
</feature>
<dbReference type="PANTHER" id="PTHR14689">
    <property type="entry name" value="PHORBOL-ESTER_DAG-TYPE DOMAIN-CONTAINING PROTEIN"/>
    <property type="match status" value="1"/>
</dbReference>
<reference evidence="4" key="1">
    <citation type="submission" date="2019-06" db="EMBL/GenBank/DDBJ databases">
        <title>Draft genome sequence of the griseofulvin-producing fungus Xylaria cubensis strain G536.</title>
        <authorList>
            <person name="Mead M.E."/>
            <person name="Raja H.A."/>
            <person name="Steenwyk J.L."/>
            <person name="Knowles S.L."/>
            <person name="Oberlies N.H."/>
            <person name="Rokas A."/>
        </authorList>
    </citation>
    <scope>NUCLEOTIDE SEQUENCE [LARGE SCALE GENOMIC DNA]</scope>
    <source>
        <strain evidence="4">G536</strain>
    </source>
</reference>
<evidence type="ECO:0000256" key="1">
    <source>
        <dbReference type="SAM" id="MobiDB-lite"/>
    </source>
</evidence>
<dbReference type="PANTHER" id="PTHR14689:SF0">
    <property type="entry name" value="COILED-COIL DOMAIN-CONTAINING PROTEIN 82"/>
    <property type="match status" value="1"/>
</dbReference>
<feature type="compositionally biased region" description="Polar residues" evidence="1">
    <location>
        <begin position="55"/>
        <end position="65"/>
    </location>
</feature>
<dbReference type="Proteomes" id="UP000319160">
    <property type="component" value="Unassembled WGS sequence"/>
</dbReference>
<dbReference type="EMBL" id="VFLP01000065">
    <property type="protein sequence ID" value="TRX89584.1"/>
    <property type="molecule type" value="Genomic_DNA"/>
</dbReference>